<reference evidence="12 13" key="1">
    <citation type="submission" date="2024-02" db="EMBL/GenBank/DDBJ databases">
        <title>Discinaceae phylogenomics.</title>
        <authorList>
            <person name="Dirks A.C."/>
            <person name="James T.Y."/>
        </authorList>
    </citation>
    <scope>NUCLEOTIDE SEQUENCE [LARGE SCALE GENOMIC DNA]</scope>
    <source>
        <strain evidence="12 13">ACD0624</strain>
    </source>
</reference>
<comment type="function">
    <text evidence="9">Specifically methylates the N1 position of guanosine-37 in various cytoplasmic and mitochondrial tRNAs. Methylation is not dependent on the nature of the nucleoside 5' of the target nucleoside. This is the first step in the biosynthesis of wybutosine (yW), a modified base adjacent to the anticodon of tRNAs and required for accurate decoding.</text>
</comment>
<evidence type="ECO:0000256" key="8">
    <source>
        <dbReference type="ARBA" id="ARBA00023242"/>
    </source>
</evidence>
<feature type="region of interest" description="Disordered" evidence="10">
    <location>
        <begin position="329"/>
        <end position="355"/>
    </location>
</feature>
<evidence type="ECO:0000313" key="13">
    <source>
        <dbReference type="Proteomes" id="UP001447188"/>
    </source>
</evidence>
<comment type="similarity">
    <text evidence="9">Belongs to the TRM5 / TYW2 family.</text>
</comment>
<evidence type="ECO:0000256" key="7">
    <source>
        <dbReference type="ARBA" id="ARBA00023128"/>
    </source>
</evidence>
<comment type="subcellular location">
    <subcellularLocation>
        <location evidence="9">Mitochondrion matrix</location>
    </subcellularLocation>
    <subcellularLocation>
        <location evidence="9">Nucleus</location>
    </subcellularLocation>
    <subcellularLocation>
        <location evidence="9">Cytoplasm</location>
    </subcellularLocation>
    <text evidence="9">Predominantly in the mitochondria and in the nucleus.</text>
</comment>
<keyword evidence="3 9" id="KW-0489">Methyltransferase</keyword>
<feature type="binding site" evidence="9">
    <location>
        <begin position="281"/>
        <end position="282"/>
    </location>
    <ligand>
        <name>S-adenosyl-L-methionine</name>
        <dbReference type="ChEBI" id="CHEBI:59789"/>
    </ligand>
</feature>
<dbReference type="PANTHER" id="PTHR23245:SF36">
    <property type="entry name" value="TRNA (GUANINE(37)-N1)-METHYLTRANSFERASE"/>
    <property type="match status" value="1"/>
</dbReference>
<comment type="subunit">
    <text evidence="9">Monomer.</text>
</comment>
<organism evidence="12 13">
    <name type="scientific">Discina gigas</name>
    <dbReference type="NCBI Taxonomy" id="1032678"/>
    <lineage>
        <taxon>Eukaryota</taxon>
        <taxon>Fungi</taxon>
        <taxon>Dikarya</taxon>
        <taxon>Ascomycota</taxon>
        <taxon>Pezizomycotina</taxon>
        <taxon>Pezizomycetes</taxon>
        <taxon>Pezizales</taxon>
        <taxon>Discinaceae</taxon>
        <taxon>Discina</taxon>
    </lineage>
</organism>
<keyword evidence="5 9" id="KW-0949">S-adenosyl-L-methionine</keyword>
<dbReference type="Gene3D" id="3.40.50.150">
    <property type="entry name" value="Vaccinia Virus protein VP39"/>
    <property type="match status" value="1"/>
</dbReference>
<dbReference type="GO" id="GO:0032259">
    <property type="term" value="P:methylation"/>
    <property type="evidence" value="ECO:0007669"/>
    <property type="project" value="UniProtKB-KW"/>
</dbReference>
<dbReference type="Gene3D" id="3.30.300.110">
    <property type="entry name" value="Met-10+ protein-like domains"/>
    <property type="match status" value="1"/>
</dbReference>
<keyword evidence="6 9" id="KW-0819">tRNA processing</keyword>
<dbReference type="Pfam" id="PF25133">
    <property type="entry name" value="TYW2_N_2"/>
    <property type="match status" value="1"/>
</dbReference>
<sequence>MSESTKPSWKDPYTLTAEEMSVFLPPVNRAMRTLDRNFFRKTIPLVAAHIFDSKNIGRFQKECAKDILRLSRTKTIVERDAVGGVIKLLLLRPGVKIDDLSTAGEKTREFIQSKILELLPYTLDMTYENWSYYEIISSILPEDLMSEVPQSFAQAGHLAHLNLRSQYSPYKHLIASVIIDKNPRITTVINKIEDVGTESEFRTFPMEVLAGPANTEVEVNESGCTFKFDFAKVYWNTRLGDEHERVFSKFRPGEAVADVMAGVGPFAVPAGKKRVFVWANDLNPESYKSLKENIELNKVSPFITPSCLDGRAFIRASAHSLLRLSSNPDTNTITLLPPPPRSRSSSKPSPPTEPTVIPIPPTFSHYVMNLPATATKFLDAFRGAYRGLEHIFEPAGEGGRELPMIHVYTFHKSLHPEMAPADICADISTAMEYEMTPEQLENLQFVRVVSPNKVYYCVSFRLPREVAFARVDGQEVGEEESGREG</sequence>
<dbReference type="PROSITE" id="PS51684">
    <property type="entry name" value="SAM_MT_TRM5_TYW2"/>
    <property type="match status" value="1"/>
</dbReference>
<dbReference type="HAMAP" id="MF_03152">
    <property type="entry name" value="TRM5"/>
    <property type="match status" value="1"/>
</dbReference>
<keyword evidence="8 9" id="KW-0539">Nucleus</keyword>
<proteinExistence type="inferred from homology"/>
<dbReference type="PANTHER" id="PTHR23245">
    <property type="entry name" value="TRNA METHYLTRANSFERASE"/>
    <property type="match status" value="1"/>
</dbReference>
<feature type="domain" description="SAM-dependent methyltransferase TRM5/TYW2-type" evidence="11">
    <location>
        <begin position="152"/>
        <end position="464"/>
    </location>
</feature>
<feature type="binding site" evidence="9">
    <location>
        <begin position="309"/>
        <end position="310"/>
    </location>
    <ligand>
        <name>S-adenosyl-L-methionine</name>
        <dbReference type="ChEBI" id="CHEBI:59789"/>
    </ligand>
</feature>
<evidence type="ECO:0000256" key="4">
    <source>
        <dbReference type="ARBA" id="ARBA00022679"/>
    </source>
</evidence>
<name>A0ABR3GXM9_9PEZI</name>
<dbReference type="Pfam" id="PF02475">
    <property type="entry name" value="TRM5-TYW2_MTfase"/>
    <property type="match status" value="1"/>
</dbReference>
<evidence type="ECO:0000259" key="11">
    <source>
        <dbReference type="PROSITE" id="PS51684"/>
    </source>
</evidence>
<keyword evidence="2 9" id="KW-0963">Cytoplasm</keyword>
<keyword evidence="7 9" id="KW-0496">Mitochondrion</keyword>
<feature type="binding site" evidence="9">
    <location>
        <position position="243"/>
    </location>
    <ligand>
        <name>S-adenosyl-L-methionine</name>
        <dbReference type="ChEBI" id="CHEBI:59789"/>
    </ligand>
</feature>
<dbReference type="InterPro" id="IPR030382">
    <property type="entry name" value="MeTrfase_TRM5/TYW2"/>
</dbReference>
<dbReference type="InterPro" id="IPR029063">
    <property type="entry name" value="SAM-dependent_MTases_sf"/>
</dbReference>
<dbReference type="InterPro" id="IPR056744">
    <property type="entry name" value="TRM5/TYW2-like_N"/>
</dbReference>
<dbReference type="EMBL" id="JBBBZM010000001">
    <property type="protein sequence ID" value="KAL0640712.1"/>
    <property type="molecule type" value="Genomic_DNA"/>
</dbReference>
<evidence type="ECO:0000256" key="9">
    <source>
        <dbReference type="HAMAP-Rule" id="MF_03152"/>
    </source>
</evidence>
<accession>A0ABR3GXM9</accession>
<evidence type="ECO:0000256" key="3">
    <source>
        <dbReference type="ARBA" id="ARBA00022603"/>
    </source>
</evidence>
<dbReference type="InterPro" id="IPR056743">
    <property type="entry name" value="TRM5-TYW2-like_MTfase"/>
</dbReference>
<keyword evidence="13" id="KW-1185">Reference proteome</keyword>
<evidence type="ECO:0000313" key="12">
    <source>
        <dbReference type="EMBL" id="KAL0640712.1"/>
    </source>
</evidence>
<evidence type="ECO:0000256" key="10">
    <source>
        <dbReference type="SAM" id="MobiDB-lite"/>
    </source>
</evidence>
<evidence type="ECO:0000256" key="2">
    <source>
        <dbReference type="ARBA" id="ARBA00022490"/>
    </source>
</evidence>
<dbReference type="InterPro" id="IPR025792">
    <property type="entry name" value="tRNA_Gua_MeTrfase_euk"/>
</dbReference>
<feature type="binding site" evidence="9">
    <location>
        <position position="369"/>
    </location>
    <ligand>
        <name>S-adenosyl-L-methionine</name>
        <dbReference type="ChEBI" id="CHEBI:59789"/>
    </ligand>
</feature>
<evidence type="ECO:0000256" key="5">
    <source>
        <dbReference type="ARBA" id="ARBA00022691"/>
    </source>
</evidence>
<dbReference type="EC" id="2.1.1.228" evidence="9"/>
<gene>
    <name evidence="12" type="primary">TRM5_1</name>
    <name evidence="9" type="synonym">TRM5</name>
    <name evidence="12" type="ORF">Q9L58_000016</name>
</gene>
<dbReference type="GO" id="GO:0052906">
    <property type="term" value="F:tRNA (guanine(37)-N1)-methyltransferase activity"/>
    <property type="evidence" value="ECO:0007669"/>
    <property type="project" value="UniProtKB-EC"/>
</dbReference>
<comment type="caution">
    <text evidence="12">The sequence shown here is derived from an EMBL/GenBank/DDBJ whole genome shotgun (WGS) entry which is preliminary data.</text>
</comment>
<keyword evidence="4 9" id="KW-0808">Transferase</keyword>
<dbReference type="Proteomes" id="UP001447188">
    <property type="component" value="Unassembled WGS sequence"/>
</dbReference>
<comment type="catalytic activity">
    <reaction evidence="9">
        <text>guanosine(37) in tRNA + S-adenosyl-L-methionine = N(1)-methylguanosine(37) in tRNA + S-adenosyl-L-homocysteine + H(+)</text>
        <dbReference type="Rhea" id="RHEA:36899"/>
        <dbReference type="Rhea" id="RHEA-COMP:10145"/>
        <dbReference type="Rhea" id="RHEA-COMP:10147"/>
        <dbReference type="ChEBI" id="CHEBI:15378"/>
        <dbReference type="ChEBI" id="CHEBI:57856"/>
        <dbReference type="ChEBI" id="CHEBI:59789"/>
        <dbReference type="ChEBI" id="CHEBI:73542"/>
        <dbReference type="ChEBI" id="CHEBI:74269"/>
        <dbReference type="EC" id="2.1.1.228"/>
    </reaction>
</comment>
<dbReference type="SUPFAM" id="SSF53335">
    <property type="entry name" value="S-adenosyl-L-methionine-dependent methyltransferases"/>
    <property type="match status" value="1"/>
</dbReference>
<evidence type="ECO:0000256" key="6">
    <source>
        <dbReference type="ARBA" id="ARBA00022694"/>
    </source>
</evidence>
<evidence type="ECO:0000256" key="1">
    <source>
        <dbReference type="ARBA" id="ARBA00009775"/>
    </source>
</evidence>
<protein>
    <recommendedName>
        <fullName evidence="9">tRNA (guanine(37)-N1)-methyltransferase</fullName>
        <ecNumber evidence="9">2.1.1.228</ecNumber>
    </recommendedName>
    <alternativeName>
        <fullName evidence="9">M1G-methyltransferase</fullName>
    </alternativeName>
    <alternativeName>
        <fullName evidence="9">tRNA [GM37] methyltransferase</fullName>
    </alternativeName>
    <alternativeName>
        <fullName evidence="9">tRNA methyltransferase 5</fullName>
    </alternativeName>
</protein>
<comment type="similarity">
    <text evidence="1">Belongs to the class I-like SAM-binding methyltransferase superfamily. TRM5/TYW2 family.</text>
</comment>